<evidence type="ECO:0000313" key="11">
    <source>
        <dbReference type="EMBL" id="SOD68116.1"/>
    </source>
</evidence>
<accession>A0A286EB65</accession>
<evidence type="ECO:0000256" key="5">
    <source>
        <dbReference type="ARBA" id="ARBA00022842"/>
    </source>
</evidence>
<comment type="function">
    <text evidence="7">Involved in the regulation of glutamine synthetase GlnA, a key enzyme in the process to assimilate ammonia. When cellular nitrogen levels are high, the C-terminal adenylyl transferase (AT) inactivates GlnA by covalent transfer of an adenylyl group from ATP to specific tyrosine residue of GlnA, thus reducing its activity. Conversely, when nitrogen levels are low, the N-terminal adenylyl removase (AR) activates GlnA by removing the adenylyl group by phosphorolysis, increasing its activity. The regulatory region of GlnE binds the signal transduction protein PII (GlnB) which indicates the nitrogen status of the cell.</text>
</comment>
<dbReference type="GO" id="GO:0000287">
    <property type="term" value="F:magnesium ion binding"/>
    <property type="evidence" value="ECO:0007669"/>
    <property type="project" value="UniProtKB-UniRule"/>
</dbReference>
<dbReference type="NCBIfam" id="NF008292">
    <property type="entry name" value="PRK11072.1"/>
    <property type="match status" value="1"/>
</dbReference>
<evidence type="ECO:0000256" key="1">
    <source>
        <dbReference type="ARBA" id="ARBA00022679"/>
    </source>
</evidence>
<feature type="coiled-coil region" evidence="8">
    <location>
        <begin position="755"/>
        <end position="782"/>
    </location>
</feature>
<keyword evidence="11" id="KW-0436">Ligase</keyword>
<dbReference type="InterPro" id="IPR005190">
    <property type="entry name" value="GlnE_rpt_dom"/>
</dbReference>
<protein>
    <recommendedName>
        <fullName evidence="7">Bifunctional glutamine synthetase adenylyltransferase/adenylyl-removing enzyme</fullName>
    </recommendedName>
    <alternativeName>
        <fullName evidence="7">ATP:glutamine synthetase adenylyltransferase</fullName>
    </alternativeName>
    <alternativeName>
        <fullName evidence="7">ATase</fullName>
    </alternativeName>
    <domain>
        <recommendedName>
            <fullName evidence="7">Glutamine synthetase adenylyl-L-tyrosine phosphorylase</fullName>
            <ecNumber evidence="7">2.7.7.89</ecNumber>
        </recommendedName>
        <alternativeName>
            <fullName evidence="7">Adenylyl removase</fullName>
            <shortName evidence="7">AR</shortName>
            <shortName evidence="7">AT-N</shortName>
        </alternativeName>
    </domain>
    <domain>
        <recommendedName>
            <fullName evidence="7">Glutamine synthetase adenylyl transferase</fullName>
            <ecNumber evidence="7">2.7.7.42</ecNumber>
        </recommendedName>
        <alternativeName>
            <fullName evidence="7">Adenylyl transferase</fullName>
            <shortName evidence="7">AT</shortName>
            <shortName evidence="7">AT-C</shortName>
        </alternativeName>
    </domain>
</protein>
<keyword evidence="6 7" id="KW-0511">Multifunctional enzyme</keyword>
<comment type="catalytic activity">
    <reaction evidence="7">
        <text>[glutamine synthetase]-L-tyrosine + ATP = [glutamine synthetase]-O(4)-(5'-adenylyl)-L-tyrosine + diphosphate</text>
        <dbReference type="Rhea" id="RHEA:18589"/>
        <dbReference type="Rhea" id="RHEA-COMP:10660"/>
        <dbReference type="Rhea" id="RHEA-COMP:10661"/>
        <dbReference type="ChEBI" id="CHEBI:30616"/>
        <dbReference type="ChEBI" id="CHEBI:33019"/>
        <dbReference type="ChEBI" id="CHEBI:46858"/>
        <dbReference type="ChEBI" id="CHEBI:83624"/>
        <dbReference type="EC" id="2.7.7.42"/>
    </reaction>
</comment>
<evidence type="ECO:0000256" key="8">
    <source>
        <dbReference type="SAM" id="Coils"/>
    </source>
</evidence>
<feature type="region of interest" description="Adenylyl removase" evidence="7">
    <location>
        <begin position="1"/>
        <end position="413"/>
    </location>
</feature>
<dbReference type="GO" id="GO:0008882">
    <property type="term" value="F:[glutamate-ammonia-ligase] adenylyltransferase activity"/>
    <property type="evidence" value="ECO:0007669"/>
    <property type="project" value="UniProtKB-UniRule"/>
</dbReference>
<dbReference type="SUPFAM" id="SSF81593">
    <property type="entry name" value="Nucleotidyltransferase substrate binding subunit/domain"/>
    <property type="match status" value="2"/>
</dbReference>
<dbReference type="SUPFAM" id="SSF81301">
    <property type="entry name" value="Nucleotidyltransferase"/>
    <property type="match status" value="2"/>
</dbReference>
<feature type="region of interest" description="Adenylyl transferase" evidence="7">
    <location>
        <begin position="423"/>
        <end position="901"/>
    </location>
</feature>
<comment type="similarity">
    <text evidence="7">Belongs to the GlnE family.</text>
</comment>
<proteinExistence type="inferred from homology"/>
<feature type="domain" description="PII-uridylyltransferase/Glutamine-synthetase adenylyltransferase" evidence="10">
    <location>
        <begin position="785"/>
        <end position="862"/>
    </location>
</feature>
<evidence type="ECO:0000256" key="4">
    <source>
        <dbReference type="ARBA" id="ARBA00022840"/>
    </source>
</evidence>
<organism evidence="11 12">
    <name type="scientific">Alysiella filiformis DSM 16848</name>
    <dbReference type="NCBI Taxonomy" id="1120981"/>
    <lineage>
        <taxon>Bacteria</taxon>
        <taxon>Pseudomonadati</taxon>
        <taxon>Pseudomonadota</taxon>
        <taxon>Betaproteobacteria</taxon>
        <taxon>Neisseriales</taxon>
        <taxon>Neisseriaceae</taxon>
        <taxon>Alysiella</taxon>
    </lineage>
</organism>
<dbReference type="GO" id="GO:0005524">
    <property type="term" value="F:ATP binding"/>
    <property type="evidence" value="ECO:0007669"/>
    <property type="project" value="UniProtKB-UniRule"/>
</dbReference>
<evidence type="ECO:0000313" key="12">
    <source>
        <dbReference type="Proteomes" id="UP000219669"/>
    </source>
</evidence>
<keyword evidence="4 7" id="KW-0067">ATP-binding</keyword>
<dbReference type="Gene3D" id="3.30.460.10">
    <property type="entry name" value="Beta Polymerase, domain 2"/>
    <property type="match status" value="2"/>
</dbReference>
<evidence type="ECO:0000256" key="3">
    <source>
        <dbReference type="ARBA" id="ARBA00022741"/>
    </source>
</evidence>
<comment type="catalytic activity">
    <reaction evidence="7">
        <text>[glutamine synthetase]-O(4)-(5'-adenylyl)-L-tyrosine + phosphate = [glutamine synthetase]-L-tyrosine + ADP</text>
        <dbReference type="Rhea" id="RHEA:43716"/>
        <dbReference type="Rhea" id="RHEA-COMP:10660"/>
        <dbReference type="Rhea" id="RHEA-COMP:10661"/>
        <dbReference type="ChEBI" id="CHEBI:43474"/>
        <dbReference type="ChEBI" id="CHEBI:46858"/>
        <dbReference type="ChEBI" id="CHEBI:83624"/>
        <dbReference type="ChEBI" id="CHEBI:456216"/>
        <dbReference type="EC" id="2.7.7.89"/>
    </reaction>
</comment>
<dbReference type="PANTHER" id="PTHR30621">
    <property type="entry name" value="GLUTAMINE SYNTHETASE ADENYLYLTRANSFERASE"/>
    <property type="match status" value="1"/>
</dbReference>
<feature type="domain" description="PII-uridylyltransferase/Glutamine-synthetase adenylyltransferase" evidence="10">
    <location>
        <begin position="272"/>
        <end position="408"/>
    </location>
</feature>
<name>A0A286EB65_9NEIS</name>
<dbReference type="Pfam" id="PF03710">
    <property type="entry name" value="GlnE"/>
    <property type="match status" value="2"/>
</dbReference>
<dbReference type="AlphaFoldDB" id="A0A286EB65"/>
<dbReference type="InterPro" id="IPR043519">
    <property type="entry name" value="NT_sf"/>
</dbReference>
<keyword evidence="1 7" id="KW-0808">Transferase</keyword>
<dbReference type="EMBL" id="OCNF01000007">
    <property type="protein sequence ID" value="SOD68116.1"/>
    <property type="molecule type" value="Genomic_DNA"/>
</dbReference>
<dbReference type="FunFam" id="1.20.120.330:FF:000005">
    <property type="entry name" value="Bifunctional glutamine synthetase adenylyltransferase/adenylyl-removing enzyme"/>
    <property type="match status" value="1"/>
</dbReference>
<keyword evidence="5 7" id="KW-0460">Magnesium</keyword>
<evidence type="ECO:0000259" key="10">
    <source>
        <dbReference type="Pfam" id="PF08335"/>
    </source>
</evidence>
<dbReference type="EC" id="2.7.7.89" evidence="7"/>
<comment type="cofactor">
    <cofactor evidence="7">
        <name>Mg(2+)</name>
        <dbReference type="ChEBI" id="CHEBI:18420"/>
    </cofactor>
</comment>
<dbReference type="RefSeq" id="WP_097114182.1">
    <property type="nucleotide sequence ID" value="NZ_CP083931.1"/>
</dbReference>
<keyword evidence="2 7" id="KW-0548">Nucleotidyltransferase</keyword>
<dbReference type="HAMAP" id="MF_00802">
    <property type="entry name" value="GlnE"/>
    <property type="match status" value="1"/>
</dbReference>
<feature type="domain" description="Glutamate-ammonia ligase adenylyltransferase repeated" evidence="9">
    <location>
        <begin position="524"/>
        <end position="757"/>
    </location>
</feature>
<dbReference type="GO" id="GO:0016874">
    <property type="term" value="F:ligase activity"/>
    <property type="evidence" value="ECO:0007669"/>
    <property type="project" value="UniProtKB-KW"/>
</dbReference>
<dbReference type="FunFam" id="3.30.460.10:FF:000009">
    <property type="entry name" value="Bifunctional glutamine synthetase adenylyltransferase/adenylyl-removing enzyme"/>
    <property type="match status" value="2"/>
</dbReference>
<keyword evidence="3 7" id="KW-0547">Nucleotide-binding</keyword>
<dbReference type="GO" id="GO:0005829">
    <property type="term" value="C:cytosol"/>
    <property type="evidence" value="ECO:0007669"/>
    <property type="project" value="TreeGrafter"/>
</dbReference>
<dbReference type="Gene3D" id="1.20.120.1510">
    <property type="match status" value="1"/>
</dbReference>
<evidence type="ECO:0000259" key="9">
    <source>
        <dbReference type="Pfam" id="PF03710"/>
    </source>
</evidence>
<dbReference type="Gene3D" id="1.20.120.330">
    <property type="entry name" value="Nucleotidyltransferases domain 2"/>
    <property type="match status" value="2"/>
</dbReference>
<dbReference type="CDD" id="cd05401">
    <property type="entry name" value="NT_GlnE_GlnD_like"/>
    <property type="match status" value="2"/>
</dbReference>
<gene>
    <name evidence="7" type="primary">glnE</name>
    <name evidence="11" type="ORF">SAMN02746062_01134</name>
</gene>
<dbReference type="PANTHER" id="PTHR30621:SF0">
    <property type="entry name" value="BIFUNCTIONAL GLUTAMINE SYNTHETASE ADENYLYLTRANSFERASE_ADENYLYL-REMOVING ENZYME"/>
    <property type="match status" value="1"/>
</dbReference>
<dbReference type="GO" id="GO:0000820">
    <property type="term" value="P:regulation of glutamine family amino acid metabolic process"/>
    <property type="evidence" value="ECO:0007669"/>
    <property type="project" value="UniProtKB-UniRule"/>
</dbReference>
<dbReference type="Pfam" id="PF08335">
    <property type="entry name" value="GlnD_UR_UTase"/>
    <property type="match status" value="2"/>
</dbReference>
<evidence type="ECO:0000256" key="7">
    <source>
        <dbReference type="HAMAP-Rule" id="MF_00802"/>
    </source>
</evidence>
<feature type="domain" description="Glutamate-ammonia ligase adenylyltransferase repeated" evidence="9">
    <location>
        <begin position="15"/>
        <end position="242"/>
    </location>
</feature>
<sequence>MFSSNEIINKAQIHSQWLTHQINQNRLNLALLETWLARPITPTDFAAFCDWTKIQADENESELASQLRILRRHVMAHIMIRDLNRQSDLAEVTRTITEFADFAVNTALQFAHAYYVGLYGEPIGQYSQQNQSLSVVAMGKAGGFELNVSSDLDLIFIYPESGYTNGKRERSNQEFFIKVGQKLIALLNDITPDGQVFRIDMRLRPDGDSGALACSETALEHYLITQGREWERYAWCKGRVITPYPNGIASLIRPFVFRKYLDYNAYHAMRELHRQIKQEVQKRCMNNNIKLGAGGIREIEFIAQIFQMIRGGQNRSLQRKGTQETLHQLRDLGILSGEIVDKLLSAYVFLRDVEHRLQYWDDQQTQTLPDNPTQQQSLAHSMGFADWDAFSGCLKQHQTFVNQIFNDILGDETDHAESHHPLSFLWQTLPENADTVAQKLRELGFNDTPTLANKLAQIKQSSKYRQLSATAQIRFDALTPRLVEAAQHSDKPDACLIRLLDFLESISRRSAYLAFLQQHPAALQRVAQLMSQSAWLADYLRLHPVLLDELLSSQLMLAIDWRHAAQELSGSLNACGDDTEAKMDVLRRFQHAHIFRLTVQDLAGLWTLEALSDELSQLADVVLEQTLQHAWQSVPKRHCDHPKFAIVAYGKLGGKELGYASDLDLVYIYEDDFAEAADTYAKLARRLNTWLSGSTGAGTLYDVDLRLRPNGEAGFLVHSLSAFEKYQREQAWTWEHQSLTRARFICGDAQLGAKLEQIRRTILTQERDKNQLKQEIIAMREKMFATHPPHDNHVKYARGGVVDVEFIVQYLVLAESRHESKMLENYGNIALLGMAARRGFIPSDLAERAAAAYRHYRQIQHNKNLRDVARTEVNDELLNHYASVKSLWQQVFGEEVRFQAA</sequence>
<dbReference type="InterPro" id="IPR023057">
    <property type="entry name" value="GlnE"/>
</dbReference>
<evidence type="ECO:0000256" key="2">
    <source>
        <dbReference type="ARBA" id="ARBA00022695"/>
    </source>
</evidence>
<dbReference type="EC" id="2.7.7.42" evidence="7"/>
<keyword evidence="8" id="KW-0175">Coiled coil</keyword>
<keyword evidence="12" id="KW-1185">Reference proteome</keyword>
<dbReference type="InterPro" id="IPR013546">
    <property type="entry name" value="PII_UdlTrfase/GS_AdlTrfase"/>
</dbReference>
<dbReference type="Proteomes" id="UP000219669">
    <property type="component" value="Unassembled WGS sequence"/>
</dbReference>
<reference evidence="11 12" key="1">
    <citation type="submission" date="2017-09" db="EMBL/GenBank/DDBJ databases">
        <authorList>
            <person name="Ehlers B."/>
            <person name="Leendertz F.H."/>
        </authorList>
    </citation>
    <scope>NUCLEOTIDE SEQUENCE [LARGE SCALE GENOMIC DNA]</scope>
    <source>
        <strain evidence="11 12">DSM 16848</strain>
    </source>
</reference>
<evidence type="ECO:0000256" key="6">
    <source>
        <dbReference type="ARBA" id="ARBA00023268"/>
    </source>
</evidence>
<dbReference type="OrthoDB" id="9759366at2"/>
<dbReference type="GO" id="GO:0047388">
    <property type="term" value="F:[glutamine synthetase]-adenylyl-L-tyrosine phosphorylase activity"/>
    <property type="evidence" value="ECO:0007669"/>
    <property type="project" value="UniProtKB-EC"/>
</dbReference>